<dbReference type="Pfam" id="PF04313">
    <property type="entry name" value="HSDR_N"/>
    <property type="match status" value="1"/>
</dbReference>
<dbReference type="EMBL" id="VMWH01000037">
    <property type="protein sequence ID" value="TVW85444.1"/>
    <property type="molecule type" value="Genomic_DNA"/>
</dbReference>
<dbReference type="RefSeq" id="WP_000401841.1">
    <property type="nucleotide sequence ID" value="NZ_AP017971.1"/>
</dbReference>
<dbReference type="InterPro" id="IPR017035">
    <property type="entry name" value="UCP035009_HsdR_All3000-type"/>
</dbReference>
<reference evidence="2" key="2">
    <citation type="submission" date="2014-10" db="EMBL/GenBank/DDBJ databases">
        <title>Contrasting mechanisms driving short-term and long-term diversification of pneumococci.</title>
        <authorList>
            <person name="Croucher N.J."/>
            <person name="Coupland P.C."/>
            <person name="Stevenson A.E."/>
            <person name="Callendrello A."/>
            <person name="Bentley S.D."/>
            <person name="Hanage W.P."/>
        </authorList>
    </citation>
    <scope>NUCLEOTIDE SEQUENCE</scope>
    <source>
        <strain evidence="2">R34-3031</strain>
    </source>
</reference>
<protein>
    <submittedName>
        <fullName evidence="3">Endonuclease</fullName>
    </submittedName>
    <submittedName>
        <fullName evidence="2">Putative prophage protein</fullName>
    </submittedName>
    <submittedName>
        <fullName evidence="5">Type I restriction enzyme related protein</fullName>
    </submittedName>
</protein>
<dbReference type="GO" id="GO:0003677">
    <property type="term" value="F:DNA binding"/>
    <property type="evidence" value="ECO:0007669"/>
    <property type="project" value="UniProtKB-KW"/>
</dbReference>
<feature type="domain" description="Restriction endonuclease type I HsdR N-terminal" evidence="1">
    <location>
        <begin position="49"/>
        <end position="128"/>
    </location>
</feature>
<gene>
    <name evidence="4" type="ORF">AZJ70_03970</name>
    <name evidence="3" type="ORF">GM545_10970</name>
    <name evidence="5" type="ORF">SAMEA3431391_00011</name>
</gene>
<evidence type="ECO:0000313" key="2">
    <source>
        <dbReference type="EMBL" id="CDQ29806.1"/>
    </source>
</evidence>
<evidence type="ECO:0000259" key="1">
    <source>
        <dbReference type="Pfam" id="PF04313"/>
    </source>
</evidence>
<dbReference type="PATRIC" id="fig|1313.5281.peg.969"/>
<proteinExistence type="predicted"/>
<evidence type="ECO:0000313" key="5">
    <source>
        <dbReference type="EMBL" id="VFI31279.1"/>
    </source>
</evidence>
<reference evidence="2" key="1">
    <citation type="submission" date="2014-04" db="EMBL/GenBank/DDBJ databases">
        <authorList>
            <person name="Croucher N."/>
        </authorList>
    </citation>
    <scope>NUCLEOTIDE SEQUENCE</scope>
    <source>
        <strain evidence="2">R34-3031</strain>
    </source>
</reference>
<dbReference type="EMBL" id="LK020676">
    <property type="protein sequence ID" value="CDQ29806.1"/>
    <property type="molecule type" value="Genomic_DNA"/>
</dbReference>
<evidence type="ECO:0000313" key="3">
    <source>
        <dbReference type="EMBL" id="MTV44094.1"/>
    </source>
</evidence>
<dbReference type="GO" id="GO:0009035">
    <property type="term" value="F:type I site-specific deoxyribonuclease activity"/>
    <property type="evidence" value="ECO:0007669"/>
    <property type="project" value="UniProtKB-EC"/>
</dbReference>
<name>A0A098YXW2_STREE</name>
<dbReference type="GO" id="GO:0009307">
    <property type="term" value="P:DNA restriction-modification system"/>
    <property type="evidence" value="ECO:0007669"/>
    <property type="project" value="UniProtKB-KW"/>
</dbReference>
<dbReference type="PIRSF" id="PIRSF035009">
    <property type="entry name" value="UCP035009_HSDR_N"/>
    <property type="match status" value="1"/>
</dbReference>
<reference evidence="3 8" key="5">
    <citation type="submission" date="2019-11" db="EMBL/GenBank/DDBJ databases">
        <title>Growth characteristics of pneumococcus vary with the chemical composition of the capsule and with environmental conditions.</title>
        <authorList>
            <person name="Tothpal A."/>
            <person name="Desobry K."/>
            <person name="Joshi S."/>
            <person name="Wyllie A.L."/>
            <person name="Weinberger D.M."/>
        </authorList>
    </citation>
    <scope>NUCLEOTIDE SEQUENCE [LARGE SCALE GENOMIC DNA]</scope>
    <source>
        <strain evidence="3">Pnumococcus09N</strain>
        <strain evidence="8">pnumococcus09N</strain>
    </source>
</reference>
<dbReference type="OMA" id="CKKIGEP"/>
<reference evidence="4 7" key="4">
    <citation type="submission" date="2019-07" db="EMBL/GenBank/DDBJ databases">
        <authorList>
            <person name="Mohale T."/>
        </authorList>
    </citation>
    <scope>NUCLEOTIDE SEQUENCE [LARGE SCALE GENOMIC DNA]</scope>
    <source>
        <strain evidence="4 7">NTPn 126</strain>
    </source>
</reference>
<evidence type="ECO:0000313" key="7">
    <source>
        <dbReference type="Proteomes" id="UP000320896"/>
    </source>
</evidence>
<dbReference type="InterPro" id="IPR007409">
    <property type="entry name" value="Restrct_endonuc_type1_HsdR_N"/>
</dbReference>
<reference evidence="5 6" key="3">
    <citation type="submission" date="2019-02" db="EMBL/GenBank/DDBJ databases">
        <authorList>
            <consortium name="Pathogen Informatics"/>
        </authorList>
    </citation>
    <scope>NUCLEOTIDE SEQUENCE [LARGE SCALE GENOMIC DNA]</scope>
    <source>
        <strain evidence="5">GPS_HK_21-sc-2296565</strain>
    </source>
</reference>
<dbReference type="Proteomes" id="UP000290138">
    <property type="component" value="Chromosome"/>
</dbReference>
<evidence type="ECO:0000313" key="8">
    <source>
        <dbReference type="Proteomes" id="UP000467349"/>
    </source>
</evidence>
<dbReference type="Proteomes" id="UP000320896">
    <property type="component" value="Unassembled WGS sequence"/>
</dbReference>
<evidence type="ECO:0000313" key="4">
    <source>
        <dbReference type="EMBL" id="TVW85444.1"/>
    </source>
</evidence>
<dbReference type="Proteomes" id="UP000467349">
    <property type="component" value="Unassembled WGS sequence"/>
</dbReference>
<evidence type="ECO:0000313" key="6">
    <source>
        <dbReference type="Proteomes" id="UP000290138"/>
    </source>
</evidence>
<organism evidence="2">
    <name type="scientific">Streptococcus pneumoniae</name>
    <dbReference type="NCBI Taxonomy" id="1313"/>
    <lineage>
        <taxon>Bacteria</taxon>
        <taxon>Bacillati</taxon>
        <taxon>Bacillota</taxon>
        <taxon>Bacilli</taxon>
        <taxon>Lactobacillales</taxon>
        <taxon>Streptococcaceae</taxon>
        <taxon>Streptococcus</taxon>
    </lineage>
</organism>
<dbReference type="EMBL" id="LR216058">
    <property type="protein sequence ID" value="VFI31279.1"/>
    <property type="molecule type" value="Genomic_DNA"/>
</dbReference>
<keyword evidence="3" id="KW-0540">Nuclease</keyword>
<keyword evidence="3" id="KW-0255">Endonuclease</keyword>
<dbReference type="AlphaFoldDB" id="A0A098YXW2"/>
<dbReference type="EMBL" id="WNHU01000091">
    <property type="protein sequence ID" value="MTV44094.1"/>
    <property type="molecule type" value="Genomic_DNA"/>
</dbReference>
<dbReference type="GO" id="GO:0005524">
    <property type="term" value="F:ATP binding"/>
    <property type="evidence" value="ECO:0007669"/>
    <property type="project" value="UniProtKB-KW"/>
</dbReference>
<accession>A0A098YXW2</accession>
<sequence length="356" mass="40887">MEIDKVKADLKQVGKRVADLSQSITNEEQTKNAFIMPFFQALGYDIFNPLEFVPEFTADVGIKKGEKVDYAIILDGEPQILIECKSITENLTKHDSQLFRYFVTTKSKFGILTNGREYKFFTDLDEPNKMDTTPFLTIDVTDIKENQFTEIIKFHKENFDIDNIVSSASELKYLNNLKAFLTENITTPSDSFLRYLTSEIYEGRVTQNILTTFSPIIVKGFNQFITERVNEKLSAALNTSVETKVTTDIPKVEAEAEEIVEVTDEIITTPAELEVYTVVKMLARDVVSPERVFYRDNRSYFNVLVDDNIKKWVLRYRSNSKKSTIEIRDKGIFPVSTPLEVANYANEILEVIKKFS</sequence>
<keyword evidence="3" id="KW-0378">Hydrolase</keyword>